<organism evidence="1 2">
    <name type="scientific">Clunio marinus</name>
    <dbReference type="NCBI Taxonomy" id="568069"/>
    <lineage>
        <taxon>Eukaryota</taxon>
        <taxon>Metazoa</taxon>
        <taxon>Ecdysozoa</taxon>
        <taxon>Arthropoda</taxon>
        <taxon>Hexapoda</taxon>
        <taxon>Insecta</taxon>
        <taxon>Pterygota</taxon>
        <taxon>Neoptera</taxon>
        <taxon>Endopterygota</taxon>
        <taxon>Diptera</taxon>
        <taxon>Nematocera</taxon>
        <taxon>Chironomoidea</taxon>
        <taxon>Chironomidae</taxon>
        <taxon>Clunio</taxon>
    </lineage>
</organism>
<gene>
    <name evidence="1" type="ORF">CLUMA_CG020779</name>
</gene>
<proteinExistence type="predicted"/>
<accession>A0A1J1J9X4</accession>
<protein>
    <submittedName>
        <fullName evidence="1">CLUMA_CG020779, isoform A</fullName>
    </submittedName>
</protein>
<keyword evidence="2" id="KW-1185">Reference proteome</keyword>
<name>A0A1J1J9X4_9DIPT</name>
<dbReference type="Proteomes" id="UP000183832">
    <property type="component" value="Unassembled WGS sequence"/>
</dbReference>
<dbReference type="AlphaFoldDB" id="A0A1J1J9X4"/>
<dbReference type="EMBL" id="CVRI01000073">
    <property type="protein sequence ID" value="CRL07825.1"/>
    <property type="molecule type" value="Genomic_DNA"/>
</dbReference>
<evidence type="ECO:0000313" key="1">
    <source>
        <dbReference type="EMBL" id="CRL07825.1"/>
    </source>
</evidence>
<evidence type="ECO:0000313" key="2">
    <source>
        <dbReference type="Proteomes" id="UP000183832"/>
    </source>
</evidence>
<sequence>MEVLCDEFRNVKSPIYSYRPIIKFDWKEKKDEENRVHIHFKSAPKLQTININGEIIFHLKDIENENKTRKKLSDVHRKMR</sequence>
<reference evidence="1 2" key="1">
    <citation type="submission" date="2015-04" db="EMBL/GenBank/DDBJ databases">
        <authorList>
            <person name="Syromyatnikov M.Y."/>
            <person name="Popov V.N."/>
        </authorList>
    </citation>
    <scope>NUCLEOTIDE SEQUENCE [LARGE SCALE GENOMIC DNA]</scope>
</reference>